<name>A0ABP7VW90_9BACI</name>
<dbReference type="PROSITE" id="PS00211">
    <property type="entry name" value="ABC_TRANSPORTER_1"/>
    <property type="match status" value="1"/>
</dbReference>
<dbReference type="InterPro" id="IPR015854">
    <property type="entry name" value="ABC_transpr_LolD-like"/>
</dbReference>
<reference evidence="6" key="1">
    <citation type="journal article" date="2019" name="Int. J. Syst. Evol. Microbiol.">
        <title>The Global Catalogue of Microorganisms (GCM) 10K type strain sequencing project: providing services to taxonomists for standard genome sequencing and annotation.</title>
        <authorList>
            <consortium name="The Broad Institute Genomics Platform"/>
            <consortium name="The Broad Institute Genome Sequencing Center for Infectious Disease"/>
            <person name="Wu L."/>
            <person name="Ma J."/>
        </authorList>
    </citation>
    <scope>NUCLEOTIDE SEQUENCE [LARGE SCALE GENOMIC DNA]</scope>
    <source>
        <strain evidence="6">JCM 17250</strain>
    </source>
</reference>
<keyword evidence="3 5" id="KW-0067">ATP-binding</keyword>
<dbReference type="InterPro" id="IPR003593">
    <property type="entry name" value="AAA+_ATPase"/>
</dbReference>
<dbReference type="PROSITE" id="PS50893">
    <property type="entry name" value="ABC_TRANSPORTER_2"/>
    <property type="match status" value="1"/>
</dbReference>
<evidence type="ECO:0000313" key="5">
    <source>
        <dbReference type="EMBL" id="GAA4074858.1"/>
    </source>
</evidence>
<feature type="domain" description="ABC transporter" evidence="4">
    <location>
        <begin position="2"/>
        <end position="232"/>
    </location>
</feature>
<dbReference type="InterPro" id="IPR017871">
    <property type="entry name" value="ABC_transporter-like_CS"/>
</dbReference>
<dbReference type="RefSeq" id="WP_344912738.1">
    <property type="nucleotide sequence ID" value="NZ_BAABDL010000112.1"/>
</dbReference>
<dbReference type="EMBL" id="BAABDL010000112">
    <property type="protein sequence ID" value="GAA4074858.1"/>
    <property type="molecule type" value="Genomic_DNA"/>
</dbReference>
<evidence type="ECO:0000256" key="3">
    <source>
        <dbReference type="ARBA" id="ARBA00022840"/>
    </source>
</evidence>
<dbReference type="CDD" id="cd03255">
    <property type="entry name" value="ABC_MJ0796_LolCDE_FtsE"/>
    <property type="match status" value="1"/>
</dbReference>
<dbReference type="PANTHER" id="PTHR24220">
    <property type="entry name" value="IMPORT ATP-BINDING PROTEIN"/>
    <property type="match status" value="1"/>
</dbReference>
<sequence length="232" mass="25688">MITVKNLSHHFEMGKKGQKTTLPVLHDISFSINPGEIVTMIGRSGSGKSTLLNLIGGFIRPVSGDITINQQNVSSFSEAQFADFRLDQIGFIFQNFQLIPSMTAYQNVELPLILKGIKEAERKEITDKTLKRVGLEDFHGHYPSELSGGQQQRVGVARALVLNPPIILADEPTGSLDSETEADLLNFIQQLNQELKITFLIITHDEQVAKIGHRTVEIQDGRLIEGGDTHAF</sequence>
<evidence type="ECO:0000313" key="6">
    <source>
        <dbReference type="Proteomes" id="UP001501734"/>
    </source>
</evidence>
<comment type="caution">
    <text evidence="5">The sequence shown here is derived from an EMBL/GenBank/DDBJ whole genome shotgun (WGS) entry which is preliminary data.</text>
</comment>
<dbReference type="Pfam" id="PF00005">
    <property type="entry name" value="ABC_tran"/>
    <property type="match status" value="1"/>
</dbReference>
<dbReference type="SMART" id="SM00382">
    <property type="entry name" value="AAA"/>
    <property type="match status" value="1"/>
</dbReference>
<proteinExistence type="predicted"/>
<gene>
    <name evidence="5" type="primary">ytrE</name>
    <name evidence="5" type="ORF">GCM10022410_19840</name>
</gene>
<dbReference type="GO" id="GO:0005524">
    <property type="term" value="F:ATP binding"/>
    <property type="evidence" value="ECO:0007669"/>
    <property type="project" value="UniProtKB-KW"/>
</dbReference>
<dbReference type="SUPFAM" id="SSF52540">
    <property type="entry name" value="P-loop containing nucleoside triphosphate hydrolases"/>
    <property type="match status" value="1"/>
</dbReference>
<dbReference type="Proteomes" id="UP001501734">
    <property type="component" value="Unassembled WGS sequence"/>
</dbReference>
<evidence type="ECO:0000256" key="1">
    <source>
        <dbReference type="ARBA" id="ARBA00022448"/>
    </source>
</evidence>
<keyword evidence="6" id="KW-1185">Reference proteome</keyword>
<accession>A0ABP7VW90</accession>
<dbReference type="InterPro" id="IPR027417">
    <property type="entry name" value="P-loop_NTPase"/>
</dbReference>
<evidence type="ECO:0000256" key="2">
    <source>
        <dbReference type="ARBA" id="ARBA00022741"/>
    </source>
</evidence>
<protein>
    <submittedName>
        <fullName evidence="5">ABC transporter ATP-binding protein YtrE</fullName>
    </submittedName>
</protein>
<evidence type="ECO:0000259" key="4">
    <source>
        <dbReference type="PROSITE" id="PS50893"/>
    </source>
</evidence>
<dbReference type="InterPro" id="IPR003439">
    <property type="entry name" value="ABC_transporter-like_ATP-bd"/>
</dbReference>
<keyword evidence="2" id="KW-0547">Nucleotide-binding</keyword>
<dbReference type="InterPro" id="IPR017911">
    <property type="entry name" value="MacB-like_ATP-bd"/>
</dbReference>
<organism evidence="5 6">
    <name type="scientific">Amphibacillus indicireducens</name>
    <dbReference type="NCBI Taxonomy" id="1076330"/>
    <lineage>
        <taxon>Bacteria</taxon>
        <taxon>Bacillati</taxon>
        <taxon>Bacillota</taxon>
        <taxon>Bacilli</taxon>
        <taxon>Bacillales</taxon>
        <taxon>Bacillaceae</taxon>
        <taxon>Amphibacillus</taxon>
    </lineage>
</organism>
<dbReference type="Gene3D" id="3.40.50.300">
    <property type="entry name" value="P-loop containing nucleotide triphosphate hydrolases"/>
    <property type="match status" value="1"/>
</dbReference>
<dbReference type="PANTHER" id="PTHR24220:SF648">
    <property type="entry name" value="ABC TRANSPORTER ATP-BINDING PROTEIN YTRE"/>
    <property type="match status" value="1"/>
</dbReference>
<keyword evidence="1" id="KW-0813">Transport</keyword>